<protein>
    <submittedName>
        <fullName evidence="1">Uncharacterized protein</fullName>
    </submittedName>
</protein>
<proteinExistence type="predicted"/>
<gene>
    <name evidence="1" type="ORF">A1507_00905</name>
</gene>
<evidence type="ECO:0000313" key="2">
    <source>
        <dbReference type="Proteomes" id="UP000077857"/>
    </source>
</evidence>
<sequence>MCLVIFELAHAVLVAVLVRCRCFRVLVLQPLLGNSFCREGAAKIGSVLTQLQTQRQFATVAADFLPAAIAPGKQAANLLLLKNISKR</sequence>
<reference evidence="1 2" key="1">
    <citation type="submission" date="2016-03" db="EMBL/GenBank/DDBJ databases">
        <authorList>
            <person name="Ploux O."/>
        </authorList>
    </citation>
    <scope>NUCLEOTIDE SEQUENCE [LARGE SCALE GENOMIC DNA]</scope>
    <source>
        <strain evidence="1 2">R-45378</strain>
    </source>
</reference>
<dbReference type="AlphaFoldDB" id="A0A177NB05"/>
<accession>A0A177NB05</accession>
<dbReference type="Proteomes" id="UP000077857">
    <property type="component" value="Unassembled WGS sequence"/>
</dbReference>
<name>A0A177NB05_9GAMM</name>
<evidence type="ECO:0000313" key="1">
    <source>
        <dbReference type="EMBL" id="OAI14794.1"/>
    </source>
</evidence>
<organism evidence="1 2">
    <name type="scientific">Methylomonas koyamae</name>
    <dbReference type="NCBI Taxonomy" id="702114"/>
    <lineage>
        <taxon>Bacteria</taxon>
        <taxon>Pseudomonadati</taxon>
        <taxon>Pseudomonadota</taxon>
        <taxon>Gammaproteobacteria</taxon>
        <taxon>Methylococcales</taxon>
        <taxon>Methylococcaceae</taxon>
        <taxon>Methylomonas</taxon>
    </lineage>
</organism>
<comment type="caution">
    <text evidence="1">The sequence shown here is derived from an EMBL/GenBank/DDBJ whole genome shotgun (WGS) entry which is preliminary data.</text>
</comment>
<dbReference type="EMBL" id="LUUJ01000086">
    <property type="protein sequence ID" value="OAI14794.1"/>
    <property type="molecule type" value="Genomic_DNA"/>
</dbReference>